<dbReference type="RefSeq" id="WP_104449573.1">
    <property type="nucleotide sequence ID" value="NZ_NIRS01000004.1"/>
</dbReference>
<keyword evidence="3" id="KW-1185">Reference proteome</keyword>
<comment type="caution">
    <text evidence="2">The sequence shown here is derived from an EMBL/GenBank/DDBJ whole genome shotgun (WGS) entry which is preliminary data.</text>
</comment>
<dbReference type="Gene3D" id="1.20.120.20">
    <property type="entry name" value="Apolipoprotein"/>
    <property type="match status" value="1"/>
</dbReference>
<evidence type="ECO:0000313" key="3">
    <source>
        <dbReference type="Proteomes" id="UP000238541"/>
    </source>
</evidence>
<sequence>MIGEILQFLTPSLSNPLEVFFFGIILFGLLLSLITSQVFGQPAKWEKNWRGGARINALDIEHGSIGELSHAVASGWERFAASMPGLLLIIGLLGTFLGLGLALDKASTILQGHDDSLNAMSGSLTQLTGMMKDLGTKFKTSTWGIIAFIVIKLWEAAPWSAESKRTDWCLEHMKAEIDLSRKAALALHAERDQVNLTALETVGTRLVEAFNSLGLLVASELKQIKAVEFQNGKQSESQLTALDERLASLAVEIDLGRKAALALRTESEQANRTALENVGALLIEAFNAQGLQLSTELKQLKAVEFQNGKQAENHFNALDTRLANHHQQLGEIARLSENLPQIAEMSTQLSRLVNVEESLKGLQTLETQLSEVADSTRASRESLQGYVEAKTDNLLRQEAAVQLMGESATLLADSAGLLKGSVQVMQEKLSGAIHSLNEDFAGHLVEMKASMDGNITRLGTVMETIEGSLTGTITTMSRDFTQNTQDMAANLKGATDNISNAVDQLSEHVGTVVKEVQVTTESAKEMQKKTTTQFAHTSNTLNVAIATMSSNMDELGKSISEGLKEASKAGQKMDAVAIKLMNFPQLAEQFTTFNTQFKTMTDQGAKTQESLEALPARLAPLGASVKLLEQLCDSAQQLPSVVQDVKALADSHRQGQHAMSALPEKLAANIDKQFANRLQVLSDAAQSTVTLLGRLTADYEPAPASGLQTDKAQLA</sequence>
<feature type="transmembrane region" description="Helical" evidence="1">
    <location>
        <begin position="85"/>
        <end position="103"/>
    </location>
</feature>
<protein>
    <submittedName>
        <fullName evidence="2">Uncharacterized protein</fullName>
    </submittedName>
</protein>
<name>A0A2S6FJI9_9PSED</name>
<evidence type="ECO:0000313" key="2">
    <source>
        <dbReference type="EMBL" id="PPK37606.1"/>
    </source>
</evidence>
<reference evidence="3" key="1">
    <citation type="submission" date="2017-06" db="EMBL/GenBank/DDBJ databases">
        <authorList>
            <person name="Furmanczyk E.M."/>
        </authorList>
    </citation>
    <scope>NUCLEOTIDE SEQUENCE [LARGE SCALE GENOMIC DNA]</scope>
    <source>
        <strain evidence="3">AP3_16</strain>
    </source>
</reference>
<evidence type="ECO:0000256" key="1">
    <source>
        <dbReference type="SAM" id="Phobius"/>
    </source>
</evidence>
<gene>
    <name evidence="2" type="ORF">CD175_15115</name>
</gene>
<dbReference type="Proteomes" id="UP000238541">
    <property type="component" value="Unassembled WGS sequence"/>
</dbReference>
<accession>A0A2S6FJI9</accession>
<dbReference type="AlphaFoldDB" id="A0A2S6FJI9"/>
<dbReference type="EMBL" id="NIRS01000004">
    <property type="protein sequence ID" value="PPK37606.1"/>
    <property type="molecule type" value="Genomic_DNA"/>
</dbReference>
<proteinExistence type="predicted"/>
<keyword evidence="1" id="KW-0472">Membrane</keyword>
<organism evidence="2 3">
    <name type="scientific">Pseudomonas laurylsulfatiphila</name>
    <dbReference type="NCBI Taxonomy" id="2011015"/>
    <lineage>
        <taxon>Bacteria</taxon>
        <taxon>Pseudomonadati</taxon>
        <taxon>Pseudomonadota</taxon>
        <taxon>Gammaproteobacteria</taxon>
        <taxon>Pseudomonadales</taxon>
        <taxon>Pseudomonadaceae</taxon>
        <taxon>Pseudomonas</taxon>
    </lineage>
</organism>
<feature type="transmembrane region" description="Helical" evidence="1">
    <location>
        <begin position="20"/>
        <end position="40"/>
    </location>
</feature>
<keyword evidence="1" id="KW-0812">Transmembrane</keyword>
<keyword evidence="1" id="KW-1133">Transmembrane helix</keyword>